<reference evidence="1 2" key="1">
    <citation type="submission" date="2018-11" db="EMBL/GenBank/DDBJ databases">
        <title>Bradyrhizobium sp. nov., isolated from effective nodules of peanut in China.</title>
        <authorList>
            <person name="Li Y."/>
        </authorList>
    </citation>
    <scope>NUCLEOTIDE SEQUENCE [LARGE SCALE GENOMIC DNA]</scope>
    <source>
        <strain evidence="1 2">CCBAU 51770</strain>
    </source>
</reference>
<dbReference type="AlphaFoldDB" id="A0A4Q0QPX5"/>
<organism evidence="1 2">
    <name type="scientific">Bradyrhizobium zhanjiangense</name>
    <dbReference type="NCBI Taxonomy" id="1325107"/>
    <lineage>
        <taxon>Bacteria</taxon>
        <taxon>Pseudomonadati</taxon>
        <taxon>Pseudomonadota</taxon>
        <taxon>Alphaproteobacteria</taxon>
        <taxon>Hyphomicrobiales</taxon>
        <taxon>Nitrobacteraceae</taxon>
        <taxon>Bradyrhizobium</taxon>
    </lineage>
</organism>
<protein>
    <submittedName>
        <fullName evidence="1">Uncharacterized protein</fullName>
    </submittedName>
</protein>
<accession>A0A4Q0QPX5</accession>
<dbReference type="Proteomes" id="UP000290174">
    <property type="component" value="Unassembled WGS sequence"/>
</dbReference>
<evidence type="ECO:0000313" key="1">
    <source>
        <dbReference type="EMBL" id="RXG97330.1"/>
    </source>
</evidence>
<proteinExistence type="predicted"/>
<gene>
    <name evidence="1" type="ORF">EAS61_15140</name>
</gene>
<dbReference type="EMBL" id="RKMK01000011">
    <property type="protein sequence ID" value="RXG97330.1"/>
    <property type="molecule type" value="Genomic_DNA"/>
</dbReference>
<comment type="caution">
    <text evidence="1">The sequence shown here is derived from an EMBL/GenBank/DDBJ whole genome shotgun (WGS) entry which is preliminary data.</text>
</comment>
<sequence length="101" mass="10806">MMSLIREHAARRLASSPTRRSTGMTIFRLSLKALAAAFVVAALAGAALLLARPQPIESAVLGADWECTQTAFVLTTCAPRVQEAIPAVETSRKDAIRQTRG</sequence>
<name>A0A4Q0QPX5_9BRAD</name>
<evidence type="ECO:0000313" key="2">
    <source>
        <dbReference type="Proteomes" id="UP000290174"/>
    </source>
</evidence>